<evidence type="ECO:0000313" key="2">
    <source>
        <dbReference type="RefSeq" id="XP_052130593.1"/>
    </source>
</evidence>
<name>A0A9C6X7Q2_FRAOC</name>
<protein>
    <submittedName>
        <fullName evidence="2">Uncharacterized protein LOC127751308</fullName>
    </submittedName>
</protein>
<organism evidence="1 2">
    <name type="scientific">Frankliniella occidentalis</name>
    <name type="common">Western flower thrips</name>
    <name type="synonym">Euthrips occidentalis</name>
    <dbReference type="NCBI Taxonomy" id="133901"/>
    <lineage>
        <taxon>Eukaryota</taxon>
        <taxon>Metazoa</taxon>
        <taxon>Ecdysozoa</taxon>
        <taxon>Arthropoda</taxon>
        <taxon>Hexapoda</taxon>
        <taxon>Insecta</taxon>
        <taxon>Pterygota</taxon>
        <taxon>Neoptera</taxon>
        <taxon>Paraneoptera</taxon>
        <taxon>Thysanoptera</taxon>
        <taxon>Terebrantia</taxon>
        <taxon>Thripoidea</taxon>
        <taxon>Thripidae</taxon>
        <taxon>Frankliniella</taxon>
    </lineage>
</organism>
<dbReference type="SUPFAM" id="SSF56672">
    <property type="entry name" value="DNA/RNA polymerases"/>
    <property type="match status" value="1"/>
</dbReference>
<dbReference type="OrthoDB" id="6602337at2759"/>
<proteinExistence type="predicted"/>
<dbReference type="GeneID" id="127751308"/>
<accession>A0A9C6X7Q2</accession>
<gene>
    <name evidence="2" type="primary">LOC127751308</name>
</gene>
<keyword evidence="1" id="KW-1185">Reference proteome</keyword>
<sequence>MRIKKISKVISFDQAFWLKDWVLYNNILRQQATSKIEGDSAKAANNSTYGNFTLQKFKYQKLDLIYSKEKFEKSFRTRNVTNWHIVNENLSLLTFRPKKVTLDRMLITGFSILDLSKLLFYSFFYDRLKPLFGPRVRVYYADTDSVLIRVDDPHFYEKMAEIKEFLDTSNYDKQHFLYSPDGYQRMMLMKDQYGGTPIEVCYCLRSKMYLIKTADQHITKKVKGLCRRAVEKRVTEEDFHSCVEGPRRMRHMATKIESDGFDLYTKQLSRISLSNFDDKNFVLSEKEVEPYGYRERRGPC</sequence>
<dbReference type="PANTHER" id="PTHR31511">
    <property type="entry name" value="PROTEIN CBG23764"/>
    <property type="match status" value="1"/>
</dbReference>
<evidence type="ECO:0000313" key="1">
    <source>
        <dbReference type="Proteomes" id="UP000504606"/>
    </source>
</evidence>
<reference evidence="2" key="1">
    <citation type="submission" date="2025-08" db="UniProtKB">
        <authorList>
            <consortium name="RefSeq"/>
        </authorList>
    </citation>
    <scope>IDENTIFICATION</scope>
    <source>
        <tissue evidence="2">Whole organism</tissue>
    </source>
</reference>
<dbReference type="Proteomes" id="UP000504606">
    <property type="component" value="Unplaced"/>
</dbReference>
<dbReference type="GO" id="GO:0071897">
    <property type="term" value="P:DNA biosynthetic process"/>
    <property type="evidence" value="ECO:0007669"/>
    <property type="project" value="UniProtKB-ARBA"/>
</dbReference>
<dbReference type="PANTHER" id="PTHR31511:SF12">
    <property type="entry name" value="RHO TERMINATION FACTOR N-TERMINAL DOMAIN-CONTAINING PROTEIN"/>
    <property type="match status" value="1"/>
</dbReference>
<dbReference type="KEGG" id="foc:127751308"/>
<dbReference type="RefSeq" id="XP_052130593.1">
    <property type="nucleotide sequence ID" value="XM_052274633.1"/>
</dbReference>
<dbReference type="InterPro" id="IPR043502">
    <property type="entry name" value="DNA/RNA_pol_sf"/>
</dbReference>
<dbReference type="AlphaFoldDB" id="A0A9C6X7Q2"/>